<feature type="transmembrane region" description="Helical" evidence="1">
    <location>
        <begin position="12"/>
        <end position="34"/>
    </location>
</feature>
<dbReference type="AlphaFoldDB" id="A0A3B0XJH9"/>
<sequence length="974" mass="110703">MTSPKKYPLHLVLTVSFAILILMIGSFIGALNYIQIKKLVLSAADEIYEKVSDQIVLNHRVTYNPVRNAINLLSHSLLAESKTPEQRLNHVSLLVSAMNAEKSVVAIQLGYENGDFFIVRKLNTKEIKKKFDSPAAATTVVDSSSINKAGRGQLVRLFFDQQLNLIQKNEPVISQFDPRLRPWFRQATRQPKAIAPYYFHFMEKVGTTVTMKMFQSNAVIAADITLENVSKGLNENKMTMNSELYLITTKGNVVASSNADEVLISDNNGEVVLKKINELESDVFINISASDLYKENALNFLVDGSQWKGAVKKIGKLGEDELYLFMFTPVRELLKEAISIGWNTLLLLLAIILLTVPLIWFLSKRISAVMQQVAMDSKKIMNFDFSSPVLSHSKVEEVDDLLLAQNLMKTSLSRFMGLINTLSSEKDFDSLLEKITAETLQASNADAVITYLLDADDKTLSANSIKAIMDTEGCDLPEFTPADDYALSELINSKDCRYLLQYAGSKGEWSCLLKRLNKGKVNNEKAQLFLLPLRNRQSQFIGMIMLVYARNTHLGENNQNQVLSFIQAFSGFAAVSLESKQLLKTQEDLLDSFIMLIAGAIDAKSPYTGGHCQRVPELTKMLAQAACDSSETIFSDYQLNDDEWKEIHIASWLHDCGKVTTPEYVVDKATKLETIHDRIHEIRTRFEVLQRDAEIKYWRGVAGGQDESILKEKLIAAVKQLNDDFQFVANCNLGGEFMEDKDIQRLQQISQIRWMRTFDDRLGVSWEEQLRMERVPVEKLPVEEKLLDDKGYHIIKRSQSEIMREDNPWGFKLNVPEYKFNRGELYNLSVARGTLTDEERFIINDHMVQTIKMLDKLPYPRFLKNVPLIAGCHHETMDGKGYPKRLTKEDMPLTARMMAIADIFEALTASDRPYKKAKTLNEALRILSFMRNDKHIDSDLFDLFLTSGVYLKYAKEFLPESQIDTVDIQQYLSV</sequence>
<dbReference type="PROSITE" id="PS51832">
    <property type="entry name" value="HD_GYP"/>
    <property type="match status" value="1"/>
</dbReference>
<dbReference type="InterPro" id="IPR052020">
    <property type="entry name" value="Cyclic_di-GMP/3'3'-cGAMP_PDE"/>
</dbReference>
<keyword evidence="1" id="KW-0812">Transmembrane</keyword>
<dbReference type="SUPFAM" id="SSF55781">
    <property type="entry name" value="GAF domain-like"/>
    <property type="match status" value="1"/>
</dbReference>
<dbReference type="InterPro" id="IPR029016">
    <property type="entry name" value="GAF-like_dom_sf"/>
</dbReference>
<dbReference type="Gene3D" id="3.30.450.20">
    <property type="entry name" value="PAS domain"/>
    <property type="match status" value="2"/>
</dbReference>
<dbReference type="Gene3D" id="1.10.3210.10">
    <property type="entry name" value="Hypothetical protein af1432"/>
    <property type="match status" value="2"/>
</dbReference>
<dbReference type="GO" id="GO:0004016">
    <property type="term" value="F:adenylate cyclase activity"/>
    <property type="evidence" value="ECO:0007669"/>
    <property type="project" value="UniProtKB-EC"/>
</dbReference>
<keyword evidence="3" id="KW-0456">Lyase</keyword>
<evidence type="ECO:0000259" key="2">
    <source>
        <dbReference type="PROSITE" id="PS51832"/>
    </source>
</evidence>
<dbReference type="PANTHER" id="PTHR45228:SF5">
    <property type="entry name" value="CYCLIC DI-GMP PHOSPHODIESTERASE VC_1348-RELATED"/>
    <property type="match status" value="1"/>
</dbReference>
<protein>
    <submittedName>
        <fullName evidence="3">Adenylate cyclase</fullName>
        <ecNumber evidence="3">4.6.1.1</ecNumber>
    </submittedName>
</protein>
<name>A0A3B0XJH9_9ZZZZ</name>
<reference evidence="3" key="1">
    <citation type="submission" date="2018-06" db="EMBL/GenBank/DDBJ databases">
        <authorList>
            <person name="Zhirakovskaya E."/>
        </authorList>
    </citation>
    <scope>NUCLEOTIDE SEQUENCE</scope>
</reference>
<keyword evidence="1" id="KW-1133">Transmembrane helix</keyword>
<dbReference type="PANTHER" id="PTHR45228">
    <property type="entry name" value="CYCLIC DI-GMP PHOSPHODIESTERASE TM_0186-RELATED"/>
    <property type="match status" value="1"/>
</dbReference>
<organism evidence="3">
    <name type="scientific">hydrothermal vent metagenome</name>
    <dbReference type="NCBI Taxonomy" id="652676"/>
    <lineage>
        <taxon>unclassified sequences</taxon>
        <taxon>metagenomes</taxon>
        <taxon>ecological metagenomes</taxon>
    </lineage>
</organism>
<accession>A0A3B0XJH9</accession>
<evidence type="ECO:0000256" key="1">
    <source>
        <dbReference type="SAM" id="Phobius"/>
    </source>
</evidence>
<dbReference type="EC" id="4.6.1.1" evidence="3"/>
<feature type="domain" description="HD-GYP" evidence="2">
    <location>
        <begin position="735"/>
        <end position="960"/>
    </location>
</feature>
<evidence type="ECO:0000313" key="3">
    <source>
        <dbReference type="EMBL" id="VAW63482.1"/>
    </source>
</evidence>
<dbReference type="InterPro" id="IPR003607">
    <property type="entry name" value="HD/PDEase_dom"/>
</dbReference>
<dbReference type="SUPFAM" id="SSF109604">
    <property type="entry name" value="HD-domain/PDEase-like"/>
    <property type="match status" value="2"/>
</dbReference>
<dbReference type="CDD" id="cd00077">
    <property type="entry name" value="HDc"/>
    <property type="match status" value="2"/>
</dbReference>
<dbReference type="InterPro" id="IPR037522">
    <property type="entry name" value="HD_GYP_dom"/>
</dbReference>
<keyword evidence="1" id="KW-0472">Membrane</keyword>
<feature type="transmembrane region" description="Helical" evidence="1">
    <location>
        <begin position="340"/>
        <end position="362"/>
    </location>
</feature>
<dbReference type="EMBL" id="UOFI01000041">
    <property type="protein sequence ID" value="VAW63482.1"/>
    <property type="molecule type" value="Genomic_DNA"/>
</dbReference>
<gene>
    <name evidence="3" type="ORF">MNBD_GAMMA09-835</name>
</gene>
<proteinExistence type="predicted"/>
<dbReference type="Gene3D" id="3.30.450.40">
    <property type="match status" value="1"/>
</dbReference>
<dbReference type="Pfam" id="PF13487">
    <property type="entry name" value="HD_5"/>
    <property type="match status" value="1"/>
</dbReference>